<evidence type="ECO:0000313" key="2">
    <source>
        <dbReference type="Proteomes" id="UP000242875"/>
    </source>
</evidence>
<comment type="caution">
    <text evidence="1">The sequence shown here is derived from an EMBL/GenBank/DDBJ whole genome shotgun (WGS) entry which is preliminary data.</text>
</comment>
<protein>
    <submittedName>
        <fullName evidence="1">Uncharacterized protein</fullName>
    </submittedName>
</protein>
<organism evidence="1 2">
    <name type="scientific">Bifiguratus adelaidae</name>
    <dbReference type="NCBI Taxonomy" id="1938954"/>
    <lineage>
        <taxon>Eukaryota</taxon>
        <taxon>Fungi</taxon>
        <taxon>Fungi incertae sedis</taxon>
        <taxon>Mucoromycota</taxon>
        <taxon>Mucoromycotina</taxon>
        <taxon>Endogonomycetes</taxon>
        <taxon>Endogonales</taxon>
        <taxon>Endogonales incertae sedis</taxon>
        <taxon>Bifiguratus</taxon>
    </lineage>
</organism>
<dbReference type="Gene3D" id="3.40.50.720">
    <property type="entry name" value="NAD(P)-binding Rossmann-like Domain"/>
    <property type="match status" value="1"/>
</dbReference>
<evidence type="ECO:0000313" key="1">
    <source>
        <dbReference type="EMBL" id="OZJ01991.1"/>
    </source>
</evidence>
<gene>
    <name evidence="1" type="ORF">BZG36_04687</name>
</gene>
<proteinExistence type="predicted"/>
<dbReference type="OrthoDB" id="419598at2759"/>
<name>A0A261XUF5_9FUNG</name>
<accession>A0A261XUF5</accession>
<dbReference type="EMBL" id="MVBO01000206">
    <property type="protein sequence ID" value="OZJ01991.1"/>
    <property type="molecule type" value="Genomic_DNA"/>
</dbReference>
<dbReference type="Proteomes" id="UP000242875">
    <property type="component" value="Unassembled WGS sequence"/>
</dbReference>
<sequence length="102" mass="11723">MAEIVVDGQIALLEAAKKNSVRRLVLSDYADDLFKTPEREHPFYDMRRKADKAVQVSGLQFAKKRAADGDPLKWIRATFQLYMITDICRLDDLKTTDILTFT</sequence>
<keyword evidence="2" id="KW-1185">Reference proteome</keyword>
<reference evidence="1 2" key="1">
    <citation type="journal article" date="2017" name="Mycologia">
        <title>Bifiguratus adelaidae, gen. et sp. nov., a new member of Mucoromycotina in endophytic and soil-dwelling habitats.</title>
        <authorList>
            <person name="Torres-Cruz T.J."/>
            <person name="Billingsley Tobias T.L."/>
            <person name="Almatruk M."/>
            <person name="Hesse C."/>
            <person name="Kuske C.R."/>
            <person name="Desiro A."/>
            <person name="Benucci G.M."/>
            <person name="Bonito G."/>
            <person name="Stajich J.E."/>
            <person name="Dunlap C."/>
            <person name="Arnold A.E."/>
            <person name="Porras-Alfaro A."/>
        </authorList>
    </citation>
    <scope>NUCLEOTIDE SEQUENCE [LARGE SCALE GENOMIC DNA]</scope>
    <source>
        <strain evidence="1 2">AZ0501</strain>
    </source>
</reference>
<dbReference type="AlphaFoldDB" id="A0A261XUF5"/>